<gene>
    <name evidence="2" type="ORF">MetMK1DRAFT_00011470</name>
</gene>
<reference evidence="2 3" key="1">
    <citation type="submission" date="2012-01" db="EMBL/GenBank/DDBJ databases">
        <title>Improved High-Quality Draft sequence of Metallosphaera yellowstonensis MK1.</title>
        <authorList>
            <consortium name="US DOE Joint Genome Institute"/>
            <person name="Lucas S."/>
            <person name="Han J."/>
            <person name="Cheng J.-F."/>
            <person name="Goodwin L."/>
            <person name="Pitluck S."/>
            <person name="Peters L."/>
            <person name="Teshima H."/>
            <person name="Detter J.C."/>
            <person name="Han C."/>
            <person name="Tapia R."/>
            <person name="Land M."/>
            <person name="Hauser L."/>
            <person name="Kyrpides N."/>
            <person name="Kozubal M."/>
            <person name="Macur R.E."/>
            <person name="Jay Z."/>
            <person name="Inskeep W."/>
            <person name="Woyke T."/>
        </authorList>
    </citation>
    <scope>NUCLEOTIDE SEQUENCE [LARGE SCALE GENOMIC DNA]</scope>
    <source>
        <strain evidence="2 3">MK1</strain>
    </source>
</reference>
<evidence type="ECO:0000313" key="2">
    <source>
        <dbReference type="EMBL" id="EHP70644.1"/>
    </source>
</evidence>
<protein>
    <submittedName>
        <fullName evidence="2">Uncharacterized protein</fullName>
    </submittedName>
</protein>
<keyword evidence="3" id="KW-1185">Reference proteome</keyword>
<sequence length="35" mass="3805">MMTIPEVLVFMAYFAMGLTAVAVGLSVVLHFTSKE</sequence>
<keyword evidence="1" id="KW-0812">Transmembrane</keyword>
<keyword evidence="1" id="KW-1133">Transmembrane helix</keyword>
<feature type="transmembrane region" description="Helical" evidence="1">
    <location>
        <begin position="7"/>
        <end position="31"/>
    </location>
</feature>
<dbReference type="STRING" id="671065.MetMK1DRAFT_00011470"/>
<dbReference type="HOGENOM" id="CLU_3362585_0_0_2"/>
<evidence type="ECO:0000256" key="1">
    <source>
        <dbReference type="SAM" id="Phobius"/>
    </source>
</evidence>
<dbReference type="AlphaFoldDB" id="H2C323"/>
<proteinExistence type="predicted"/>
<name>H2C323_9CREN</name>
<keyword evidence="1" id="KW-0472">Membrane</keyword>
<organism evidence="2 3">
    <name type="scientific">Metallosphaera yellowstonensis MK1</name>
    <dbReference type="NCBI Taxonomy" id="671065"/>
    <lineage>
        <taxon>Archaea</taxon>
        <taxon>Thermoproteota</taxon>
        <taxon>Thermoprotei</taxon>
        <taxon>Sulfolobales</taxon>
        <taxon>Sulfolobaceae</taxon>
        <taxon>Metallosphaera</taxon>
    </lineage>
</organism>
<dbReference type="EMBL" id="JH597761">
    <property type="protein sequence ID" value="EHP70644.1"/>
    <property type="molecule type" value="Genomic_DNA"/>
</dbReference>
<dbReference type="Proteomes" id="UP000003980">
    <property type="component" value="Unassembled WGS sequence"/>
</dbReference>
<evidence type="ECO:0000313" key="3">
    <source>
        <dbReference type="Proteomes" id="UP000003980"/>
    </source>
</evidence>
<accession>H2C323</accession>